<sequence>MNSTSSTTIDDKSKLHVVMFPWLAIGHLIPFLELSKCLASKGHHVSFISTPRNIQRLPKIPQNLSPFINLVNLPFPQVENLPKNAQSSTDIPMKKTQLLKRAFDGLQVDLATFLENSKIPIDWIIYDFASHWLPEIANRLNIPCVYFCLFTAATLCFYGPPYALLSSKEARLTPESFTIVPNWIPFPSDIVYRLHEILPNFEGFPDNISCISDVTGDVPDTYRFGVVIRDCDFIALRSCVELEPEWISFLSELNKKTGYFSWSGWTTRDESVVYVALGTEAVLSQNQSNELALGLERSELPFFWVLRAPPESYVDMLTTLPNGFEEKVKNRGMVWTSWAPQVNILAHRSVGGFLTHCGWNSLIEGLGYGRVPVLLPMLNDQGLNARLLVGKKLGLEIPRNEQDGSFTSESVAELLRLVMVEKEGEVLRCNARKMKGVFCDENVMGGYMDVFIGYLQAHKRQHGP</sequence>
<dbReference type="InParanoid" id="A0A2G5E933"/>
<evidence type="ECO:0000256" key="2">
    <source>
        <dbReference type="ARBA" id="ARBA00022676"/>
    </source>
</evidence>
<dbReference type="InterPro" id="IPR002213">
    <property type="entry name" value="UDP_glucos_trans"/>
</dbReference>
<evidence type="ECO:0008006" key="6">
    <source>
        <dbReference type="Google" id="ProtNLM"/>
    </source>
</evidence>
<dbReference type="EMBL" id="KZ305027">
    <property type="protein sequence ID" value="PIA52264.1"/>
    <property type="molecule type" value="Genomic_DNA"/>
</dbReference>
<keyword evidence="3" id="KW-0808">Transferase</keyword>
<evidence type="ECO:0000256" key="1">
    <source>
        <dbReference type="ARBA" id="ARBA00009995"/>
    </source>
</evidence>
<dbReference type="CDD" id="cd03784">
    <property type="entry name" value="GT1_Gtf-like"/>
    <property type="match status" value="1"/>
</dbReference>
<dbReference type="Proteomes" id="UP000230069">
    <property type="component" value="Unassembled WGS sequence"/>
</dbReference>
<dbReference type="OrthoDB" id="5835829at2759"/>
<reference evidence="4 5" key="1">
    <citation type="submission" date="2017-09" db="EMBL/GenBank/DDBJ databases">
        <title>WGS assembly of Aquilegia coerulea Goldsmith.</title>
        <authorList>
            <person name="Hodges S."/>
            <person name="Kramer E."/>
            <person name="Nordborg M."/>
            <person name="Tomkins J."/>
            <person name="Borevitz J."/>
            <person name="Derieg N."/>
            <person name="Yan J."/>
            <person name="Mihaltcheva S."/>
            <person name="Hayes R.D."/>
            <person name="Rokhsar D."/>
        </authorList>
    </citation>
    <scope>NUCLEOTIDE SEQUENCE [LARGE SCALE GENOMIC DNA]</scope>
    <source>
        <strain evidence="5">cv. Goldsmith</strain>
    </source>
</reference>
<evidence type="ECO:0000313" key="4">
    <source>
        <dbReference type="EMBL" id="PIA52264.1"/>
    </source>
</evidence>
<dbReference type="AlphaFoldDB" id="A0A2G5E933"/>
<keyword evidence="2" id="KW-0328">Glycosyltransferase</keyword>
<evidence type="ECO:0000256" key="3">
    <source>
        <dbReference type="ARBA" id="ARBA00022679"/>
    </source>
</evidence>
<dbReference type="GO" id="GO:0035251">
    <property type="term" value="F:UDP-glucosyltransferase activity"/>
    <property type="evidence" value="ECO:0007669"/>
    <property type="project" value="InterPro"/>
</dbReference>
<comment type="similarity">
    <text evidence="1">Belongs to the UDP-glycosyltransferase family.</text>
</comment>
<name>A0A2G5E933_AQUCA</name>
<dbReference type="PANTHER" id="PTHR48049:SF138">
    <property type="entry name" value="UDP-GLYCOSYLTRANSFERASE 91C1"/>
    <property type="match status" value="1"/>
</dbReference>
<evidence type="ECO:0000313" key="5">
    <source>
        <dbReference type="Proteomes" id="UP000230069"/>
    </source>
</evidence>
<gene>
    <name evidence="4" type="ORF">AQUCO_01000259v1</name>
</gene>
<organism evidence="4 5">
    <name type="scientific">Aquilegia coerulea</name>
    <name type="common">Rocky mountain columbine</name>
    <dbReference type="NCBI Taxonomy" id="218851"/>
    <lineage>
        <taxon>Eukaryota</taxon>
        <taxon>Viridiplantae</taxon>
        <taxon>Streptophyta</taxon>
        <taxon>Embryophyta</taxon>
        <taxon>Tracheophyta</taxon>
        <taxon>Spermatophyta</taxon>
        <taxon>Magnoliopsida</taxon>
        <taxon>Ranunculales</taxon>
        <taxon>Ranunculaceae</taxon>
        <taxon>Thalictroideae</taxon>
        <taxon>Aquilegia</taxon>
    </lineage>
</organism>
<dbReference type="Pfam" id="PF00201">
    <property type="entry name" value="UDPGT"/>
    <property type="match status" value="1"/>
</dbReference>
<dbReference type="FunFam" id="3.40.50.2000:FF:000088">
    <property type="entry name" value="Glycosyltransferase"/>
    <property type="match status" value="1"/>
</dbReference>
<keyword evidence="5" id="KW-1185">Reference proteome</keyword>
<protein>
    <recommendedName>
        <fullName evidence="6">Glycosyltransferase</fullName>
    </recommendedName>
</protein>
<dbReference type="SUPFAM" id="SSF53756">
    <property type="entry name" value="UDP-Glycosyltransferase/glycogen phosphorylase"/>
    <property type="match status" value="1"/>
</dbReference>
<dbReference type="PANTHER" id="PTHR48049">
    <property type="entry name" value="GLYCOSYLTRANSFERASE"/>
    <property type="match status" value="1"/>
</dbReference>
<dbReference type="Gene3D" id="3.40.50.2000">
    <property type="entry name" value="Glycogen Phosphorylase B"/>
    <property type="match status" value="2"/>
</dbReference>
<proteinExistence type="inferred from homology"/>
<dbReference type="FunFam" id="3.40.50.2000:FF:000037">
    <property type="entry name" value="Glycosyltransferase"/>
    <property type="match status" value="1"/>
</dbReference>
<accession>A0A2G5E933</accession>
<dbReference type="InterPro" id="IPR050481">
    <property type="entry name" value="UDP-glycosyltransf_plant"/>
</dbReference>